<sequence length="213" mass="22543">MDTSWIVEAAQSYDRVAVPYVAVVRDGLNHLPFESSLVNYFVEQVKATGGGLVIDLGCGPGLLSRYLASLGLSVLGVDVSPEMLRIAGGYNPGQRFIEASLTEVPVPDGSAAGVFCWYVMHHVPDEDLGQSFAEIARVLRPGGQLMIGGHVGDSAYVKTEGYGGLPMNVLFARRSITAYAELVRGASLVVDATIDLGPAQPSVAAIRLAHKTL</sequence>
<gene>
    <name evidence="2" type="ORF">FHX52_1735</name>
</gene>
<name>A0A543PX11_9MICO</name>
<dbReference type="CDD" id="cd02440">
    <property type="entry name" value="AdoMet_MTases"/>
    <property type="match status" value="1"/>
</dbReference>
<dbReference type="AlphaFoldDB" id="A0A543PX11"/>
<accession>A0A543PX11</accession>
<dbReference type="InterPro" id="IPR029063">
    <property type="entry name" value="SAM-dependent_MTases_sf"/>
</dbReference>
<dbReference type="RefSeq" id="WP_141821507.1">
    <property type="nucleotide sequence ID" value="NZ_BAAAQC010000006.1"/>
</dbReference>
<dbReference type="GO" id="GO:0032259">
    <property type="term" value="P:methylation"/>
    <property type="evidence" value="ECO:0007669"/>
    <property type="project" value="UniProtKB-KW"/>
</dbReference>
<keyword evidence="2" id="KW-0808">Transferase</keyword>
<dbReference type="PANTHER" id="PTHR43861:SF1">
    <property type="entry name" value="TRANS-ACONITATE 2-METHYLTRANSFERASE"/>
    <property type="match status" value="1"/>
</dbReference>
<dbReference type="PANTHER" id="PTHR43861">
    <property type="entry name" value="TRANS-ACONITATE 2-METHYLTRANSFERASE-RELATED"/>
    <property type="match status" value="1"/>
</dbReference>
<evidence type="ECO:0000313" key="3">
    <source>
        <dbReference type="Proteomes" id="UP000320085"/>
    </source>
</evidence>
<reference evidence="2 3" key="1">
    <citation type="submission" date="2019-06" db="EMBL/GenBank/DDBJ databases">
        <title>Sequencing the genomes of 1000 actinobacteria strains.</title>
        <authorList>
            <person name="Klenk H.-P."/>
        </authorList>
    </citation>
    <scope>NUCLEOTIDE SEQUENCE [LARGE SCALE GENOMIC DNA]</scope>
    <source>
        <strain evidence="2 3">DSM 21776</strain>
    </source>
</reference>
<evidence type="ECO:0000259" key="1">
    <source>
        <dbReference type="Pfam" id="PF08241"/>
    </source>
</evidence>
<dbReference type="GO" id="GO:0008757">
    <property type="term" value="F:S-adenosylmethionine-dependent methyltransferase activity"/>
    <property type="evidence" value="ECO:0007669"/>
    <property type="project" value="InterPro"/>
</dbReference>
<comment type="caution">
    <text evidence="2">The sequence shown here is derived from an EMBL/GenBank/DDBJ whole genome shotgun (WGS) entry which is preliminary data.</text>
</comment>
<feature type="domain" description="Methyltransferase type 11" evidence="1">
    <location>
        <begin position="55"/>
        <end position="147"/>
    </location>
</feature>
<protein>
    <submittedName>
        <fullName evidence="2">Methyltransferase family protein</fullName>
    </submittedName>
</protein>
<dbReference type="SUPFAM" id="SSF53335">
    <property type="entry name" value="S-adenosyl-L-methionine-dependent methyltransferases"/>
    <property type="match status" value="1"/>
</dbReference>
<dbReference type="Proteomes" id="UP000320085">
    <property type="component" value="Unassembled WGS sequence"/>
</dbReference>
<proteinExistence type="predicted"/>
<dbReference type="EMBL" id="VFQF01000001">
    <property type="protein sequence ID" value="TQN48596.1"/>
    <property type="molecule type" value="Genomic_DNA"/>
</dbReference>
<dbReference type="OrthoDB" id="9805171at2"/>
<evidence type="ECO:0000313" key="2">
    <source>
        <dbReference type="EMBL" id="TQN48596.1"/>
    </source>
</evidence>
<organism evidence="2 3">
    <name type="scientific">Humibacillus xanthopallidus</name>
    <dbReference type="NCBI Taxonomy" id="412689"/>
    <lineage>
        <taxon>Bacteria</taxon>
        <taxon>Bacillati</taxon>
        <taxon>Actinomycetota</taxon>
        <taxon>Actinomycetes</taxon>
        <taxon>Micrococcales</taxon>
        <taxon>Intrasporangiaceae</taxon>
        <taxon>Humibacillus</taxon>
    </lineage>
</organism>
<keyword evidence="2" id="KW-0489">Methyltransferase</keyword>
<dbReference type="Gene3D" id="3.40.50.150">
    <property type="entry name" value="Vaccinia Virus protein VP39"/>
    <property type="match status" value="1"/>
</dbReference>
<dbReference type="InterPro" id="IPR013216">
    <property type="entry name" value="Methyltransf_11"/>
</dbReference>
<dbReference type="Pfam" id="PF08241">
    <property type="entry name" value="Methyltransf_11"/>
    <property type="match status" value="1"/>
</dbReference>